<accession>A0A517Z9B8</accession>
<gene>
    <name evidence="1" type="ORF">Mal4_34100</name>
</gene>
<name>A0A517Z9B8_9PLAN</name>
<evidence type="ECO:0000313" key="1">
    <source>
        <dbReference type="EMBL" id="QDU39075.1"/>
    </source>
</evidence>
<evidence type="ECO:0000313" key="2">
    <source>
        <dbReference type="Proteomes" id="UP000320496"/>
    </source>
</evidence>
<dbReference type="RefSeq" id="WP_145370294.1">
    <property type="nucleotide sequence ID" value="NZ_CP036275.1"/>
</dbReference>
<reference evidence="1 2" key="1">
    <citation type="submission" date="2019-02" db="EMBL/GenBank/DDBJ databases">
        <title>Deep-cultivation of Planctomycetes and their phenomic and genomic characterization uncovers novel biology.</title>
        <authorList>
            <person name="Wiegand S."/>
            <person name="Jogler M."/>
            <person name="Boedeker C."/>
            <person name="Pinto D."/>
            <person name="Vollmers J."/>
            <person name="Rivas-Marin E."/>
            <person name="Kohn T."/>
            <person name="Peeters S.H."/>
            <person name="Heuer A."/>
            <person name="Rast P."/>
            <person name="Oberbeckmann S."/>
            <person name="Bunk B."/>
            <person name="Jeske O."/>
            <person name="Meyerdierks A."/>
            <person name="Storesund J.E."/>
            <person name="Kallscheuer N."/>
            <person name="Luecker S."/>
            <person name="Lage O.M."/>
            <person name="Pohl T."/>
            <person name="Merkel B.J."/>
            <person name="Hornburger P."/>
            <person name="Mueller R.-W."/>
            <person name="Bruemmer F."/>
            <person name="Labrenz M."/>
            <person name="Spormann A.M."/>
            <person name="Op den Camp H."/>
            <person name="Overmann J."/>
            <person name="Amann R."/>
            <person name="Jetten M.S.M."/>
            <person name="Mascher T."/>
            <person name="Medema M.H."/>
            <person name="Devos D.P."/>
            <person name="Kaster A.-K."/>
            <person name="Ovreas L."/>
            <person name="Rohde M."/>
            <person name="Galperin M.Y."/>
            <person name="Jogler C."/>
        </authorList>
    </citation>
    <scope>NUCLEOTIDE SEQUENCE [LARGE SCALE GENOMIC DNA]</scope>
    <source>
        <strain evidence="1 2">Mal4</strain>
    </source>
</reference>
<dbReference type="Proteomes" id="UP000320496">
    <property type="component" value="Chromosome"/>
</dbReference>
<sequence length="625" mass="73022">MADTEDLRDLKPKLVRARVEELLAAGLSDADLRDRLEELSAAMAFAGYTWLWGPELYRRNRVMFRPFILNHFSRTLMKPEWDWEAVEWKGTTGERLDAWLAEVDANGDADLFRKLYSWKHSTGQWGGLDQKHWQKDVLERFDSAETPASRAAVLDQFDMWARLDEPAAIRLYERDARAAVPFILKHLPGEYDENFKPWDELSGRARSRGDHDFAFDLYRRQVDQKSWTRDVLRLADEFPDSQVLCAELEKRHPQRWNIDKGTAFFKLVEKRGRDVFPYVQKHLSSVYRSWWGGRDGYTKLVRLSAKNQWWDLWSALVRSCARPDEYNKEVTRLLVDREMPDDERQKRLLMLTGISREWNFGPFSMARVQQLDDATAVKLYAKYPDLLRGPFRMNASAGWYQTFPKLSEAVIKAEDETLIDFFASRLVTRAVSYGWGQEMVDLAERYSRYYEEFRDDDREFSRRATNVLGQVPAFAIWNFNELTRTNRLARMFYARSPAKYLACPEGVRDLLEAPQIHAQAVAFRVLGLEDERSRKLAAGNVDLLQATLLRPLHRATRALAFRALANAAVDLETAERIHRQCREAMYLPDKRYPKEQLIGLIGRLLHDWPELRMDSEQPVIYGASV</sequence>
<protein>
    <submittedName>
        <fullName evidence="1">Uncharacterized protein</fullName>
    </submittedName>
</protein>
<dbReference type="AlphaFoldDB" id="A0A517Z9B8"/>
<organism evidence="1 2">
    <name type="scientific">Maioricimonas rarisocia</name>
    <dbReference type="NCBI Taxonomy" id="2528026"/>
    <lineage>
        <taxon>Bacteria</taxon>
        <taxon>Pseudomonadati</taxon>
        <taxon>Planctomycetota</taxon>
        <taxon>Planctomycetia</taxon>
        <taxon>Planctomycetales</taxon>
        <taxon>Planctomycetaceae</taxon>
        <taxon>Maioricimonas</taxon>
    </lineage>
</organism>
<dbReference type="EMBL" id="CP036275">
    <property type="protein sequence ID" value="QDU39075.1"/>
    <property type="molecule type" value="Genomic_DNA"/>
</dbReference>
<proteinExistence type="predicted"/>
<dbReference type="KEGG" id="mri:Mal4_34100"/>
<dbReference type="OrthoDB" id="5379025at2"/>
<keyword evidence="2" id="KW-1185">Reference proteome</keyword>